<accession>A0ABM6KJ20</accession>
<dbReference type="Pfam" id="PF01244">
    <property type="entry name" value="Peptidase_M19"/>
    <property type="match status" value="1"/>
</dbReference>
<protein>
    <submittedName>
        <fullName evidence="1">Diguanylate cyclase</fullName>
    </submittedName>
</protein>
<dbReference type="Proteomes" id="UP000195573">
    <property type="component" value="Chromosome"/>
</dbReference>
<dbReference type="CDD" id="cd01301">
    <property type="entry name" value="rDP_like"/>
    <property type="match status" value="1"/>
</dbReference>
<organism evidence="1 2">
    <name type="scientific">Sutcliffiella horikoshii</name>
    <dbReference type="NCBI Taxonomy" id="79883"/>
    <lineage>
        <taxon>Bacteria</taxon>
        <taxon>Bacillati</taxon>
        <taxon>Bacillota</taxon>
        <taxon>Bacilli</taxon>
        <taxon>Bacillales</taxon>
        <taxon>Bacillaceae</taxon>
        <taxon>Sutcliffiella</taxon>
    </lineage>
</organism>
<name>A0ABM6KJ20_9BACI</name>
<dbReference type="Gene3D" id="3.20.20.140">
    <property type="entry name" value="Metal-dependent hydrolases"/>
    <property type="match status" value="1"/>
</dbReference>
<evidence type="ECO:0000313" key="1">
    <source>
        <dbReference type="EMBL" id="ART76413.1"/>
    </source>
</evidence>
<dbReference type="SUPFAM" id="SSF51556">
    <property type="entry name" value="Metallo-dependent hydrolases"/>
    <property type="match status" value="1"/>
</dbReference>
<dbReference type="PROSITE" id="PS51365">
    <property type="entry name" value="RENAL_DIPEPTIDASE_2"/>
    <property type="match status" value="1"/>
</dbReference>
<proteinExistence type="predicted"/>
<dbReference type="PANTHER" id="PTHR10443:SF12">
    <property type="entry name" value="DIPEPTIDASE"/>
    <property type="match status" value="1"/>
</dbReference>
<dbReference type="EMBL" id="CP020880">
    <property type="protein sequence ID" value="ART76413.1"/>
    <property type="molecule type" value="Genomic_DNA"/>
</dbReference>
<dbReference type="InterPro" id="IPR008257">
    <property type="entry name" value="Pept_M19"/>
</dbReference>
<gene>
    <name evidence="1" type="ORF">B4U37_10335</name>
</gene>
<evidence type="ECO:0000313" key="2">
    <source>
        <dbReference type="Proteomes" id="UP000195573"/>
    </source>
</evidence>
<keyword evidence="2" id="KW-1185">Reference proteome</keyword>
<sequence length="318" mass="36078">MLAVQIMEGLFLRIFDAHCDVLWRMWENREISFKDSEILHVTWDGLKKSAAKVQCFAVYVPEKVRKESAFDVALEMIDIFYEEILQRFPNMKLITTKRDIGELKEGQIGAILTLEGCDAIGTDLDKLRTLYRLGISSVGLTWNHANSVADGILEERGAGLSSFGKSVVKLNNDHFIWTDVSHLSVKGFWDVMELGEYVIASHSNCKDLCHNPRNLSDEQVQALIQKDGAIGVTFVPQFLSNNSQASITDILRHVEHFCTLGAVEHIGFGSDFDGIDQTVQGLHKIEDYSNLVNSLLKYYSETEIRGFLFDNFYKRFPK</sequence>
<reference evidence="1 2" key="1">
    <citation type="submission" date="2017-04" db="EMBL/GenBank/DDBJ databases">
        <title>Complete Genome Sequence of the Bacillus horikoshii 20a strain from Cuatro Cienegas, Coahuila, Mexico.</title>
        <authorList>
            <person name="Zarza E."/>
            <person name="Alcaraz L.D."/>
            <person name="Aguilar-Salinas B."/>
            <person name="Islas A."/>
            <person name="Olmedo-Alvarez G."/>
        </authorList>
    </citation>
    <scope>NUCLEOTIDE SEQUENCE [LARGE SCALE GENOMIC DNA]</scope>
    <source>
        <strain evidence="1 2">20a</strain>
    </source>
</reference>
<dbReference type="InterPro" id="IPR032466">
    <property type="entry name" value="Metal_Hydrolase"/>
</dbReference>
<dbReference type="PANTHER" id="PTHR10443">
    <property type="entry name" value="MICROSOMAL DIPEPTIDASE"/>
    <property type="match status" value="1"/>
</dbReference>